<keyword evidence="2" id="KW-1185">Reference proteome</keyword>
<reference evidence="1 2" key="1">
    <citation type="submission" date="2024-01" db="EMBL/GenBank/DDBJ databases">
        <authorList>
            <person name="Waweru B."/>
        </authorList>
    </citation>
    <scope>NUCLEOTIDE SEQUENCE [LARGE SCALE GENOMIC DNA]</scope>
</reference>
<name>A0AAV1SK43_9ROSI</name>
<dbReference type="AlphaFoldDB" id="A0AAV1SK43"/>
<evidence type="ECO:0000313" key="1">
    <source>
        <dbReference type="EMBL" id="CAK7350841.1"/>
    </source>
</evidence>
<gene>
    <name evidence="1" type="ORF">DCAF_LOCUS23554</name>
</gene>
<proteinExistence type="predicted"/>
<dbReference type="Proteomes" id="UP001314170">
    <property type="component" value="Unassembled WGS sequence"/>
</dbReference>
<organism evidence="1 2">
    <name type="scientific">Dovyalis caffra</name>
    <dbReference type="NCBI Taxonomy" id="77055"/>
    <lineage>
        <taxon>Eukaryota</taxon>
        <taxon>Viridiplantae</taxon>
        <taxon>Streptophyta</taxon>
        <taxon>Embryophyta</taxon>
        <taxon>Tracheophyta</taxon>
        <taxon>Spermatophyta</taxon>
        <taxon>Magnoliopsida</taxon>
        <taxon>eudicotyledons</taxon>
        <taxon>Gunneridae</taxon>
        <taxon>Pentapetalae</taxon>
        <taxon>rosids</taxon>
        <taxon>fabids</taxon>
        <taxon>Malpighiales</taxon>
        <taxon>Salicaceae</taxon>
        <taxon>Flacourtieae</taxon>
        <taxon>Dovyalis</taxon>
    </lineage>
</organism>
<accession>A0AAV1SK43</accession>
<sequence length="130" mass="15393">MSRFWILSSIDALCMKERRQIAYVIEREHQNWVEWKKRESVRSTIILILDGEGLLGWSLVFGNGDVLEKRMKWLDTIMVKIVQVTYVVKNKIWQGKLPSPKWIWKYLMMKGKKLKGSFGVDGRGYEVRSE</sequence>
<comment type="caution">
    <text evidence="1">The sequence shown here is derived from an EMBL/GenBank/DDBJ whole genome shotgun (WGS) entry which is preliminary data.</text>
</comment>
<protein>
    <submittedName>
        <fullName evidence="1">Uncharacterized protein</fullName>
    </submittedName>
</protein>
<dbReference type="EMBL" id="CAWUPB010001184">
    <property type="protein sequence ID" value="CAK7350841.1"/>
    <property type="molecule type" value="Genomic_DNA"/>
</dbReference>
<evidence type="ECO:0000313" key="2">
    <source>
        <dbReference type="Proteomes" id="UP001314170"/>
    </source>
</evidence>